<sequence length="55" mass="5972">MRSWFLNTAAVSSSALTVGDETAAVICRDIEVTAIRETMFMTKTVASLLSYSDLP</sequence>
<proteinExistence type="predicted"/>
<dbReference type="Proteomes" id="UP000767327">
    <property type="component" value="Unassembled WGS sequence"/>
</dbReference>
<accession>A0A971CY49</accession>
<reference evidence="1" key="2">
    <citation type="submission" date="2020-01" db="EMBL/GenBank/DDBJ databases">
        <authorList>
            <person name="Campanaro S."/>
        </authorList>
    </citation>
    <scope>NUCLEOTIDE SEQUENCE</scope>
    <source>
        <strain evidence="1">AS01afH2WH_6</strain>
    </source>
</reference>
<evidence type="ECO:0000313" key="2">
    <source>
        <dbReference type="Proteomes" id="UP000767327"/>
    </source>
</evidence>
<name>A0A971CY49_9BIFI</name>
<reference evidence="1" key="1">
    <citation type="journal article" date="2020" name="Biotechnol. Biofuels">
        <title>New insights from the biogas microbiome by comprehensive genome-resolved metagenomics of nearly 1600 species originating from multiple anaerobic digesters.</title>
        <authorList>
            <person name="Campanaro S."/>
            <person name="Treu L."/>
            <person name="Rodriguez-R L.M."/>
            <person name="Kovalovszki A."/>
            <person name="Ziels R.M."/>
            <person name="Maus I."/>
            <person name="Zhu X."/>
            <person name="Kougias P.G."/>
            <person name="Basile A."/>
            <person name="Luo G."/>
            <person name="Schluter A."/>
            <person name="Konstantinidis K.T."/>
            <person name="Angelidaki I."/>
        </authorList>
    </citation>
    <scope>NUCLEOTIDE SEQUENCE</scope>
    <source>
        <strain evidence="1">AS01afH2WH_6</strain>
    </source>
</reference>
<organism evidence="1 2">
    <name type="scientific">Bifidobacterium crudilactis</name>
    <dbReference type="NCBI Taxonomy" id="327277"/>
    <lineage>
        <taxon>Bacteria</taxon>
        <taxon>Bacillati</taxon>
        <taxon>Actinomycetota</taxon>
        <taxon>Actinomycetes</taxon>
        <taxon>Bifidobacteriales</taxon>
        <taxon>Bifidobacteriaceae</taxon>
        <taxon>Bifidobacterium</taxon>
    </lineage>
</organism>
<dbReference type="EMBL" id="JAAXZR010000013">
    <property type="protein sequence ID" value="NLT79284.1"/>
    <property type="molecule type" value="Genomic_DNA"/>
</dbReference>
<dbReference type="RefSeq" id="WP_273173022.1">
    <property type="nucleotide sequence ID" value="NZ_JAAXZR010000013.1"/>
</dbReference>
<dbReference type="AlphaFoldDB" id="A0A971CY49"/>
<comment type="caution">
    <text evidence="1">The sequence shown here is derived from an EMBL/GenBank/DDBJ whole genome shotgun (WGS) entry which is preliminary data.</text>
</comment>
<gene>
    <name evidence="1" type="ORF">GXW98_03230</name>
</gene>
<protein>
    <submittedName>
        <fullName evidence="1">Uncharacterized protein</fullName>
    </submittedName>
</protein>
<evidence type="ECO:0000313" key="1">
    <source>
        <dbReference type="EMBL" id="NLT79284.1"/>
    </source>
</evidence>